<evidence type="ECO:0000313" key="1">
    <source>
        <dbReference type="EMBL" id="KUG16137.1"/>
    </source>
</evidence>
<protein>
    <submittedName>
        <fullName evidence="1">Uncharacterized protein</fullName>
    </submittedName>
</protein>
<proteinExistence type="predicted"/>
<comment type="caution">
    <text evidence="1">The sequence shown here is derived from an EMBL/GenBank/DDBJ whole genome shotgun (WGS) entry which is preliminary data.</text>
</comment>
<gene>
    <name evidence="1" type="ORF">ASZ90_014179</name>
</gene>
<name>A0A0W8F5I2_9ZZZZ</name>
<organism evidence="1">
    <name type="scientific">hydrocarbon metagenome</name>
    <dbReference type="NCBI Taxonomy" id="938273"/>
    <lineage>
        <taxon>unclassified sequences</taxon>
        <taxon>metagenomes</taxon>
        <taxon>ecological metagenomes</taxon>
    </lineage>
</organism>
<dbReference type="EMBL" id="LNQE01001512">
    <property type="protein sequence ID" value="KUG16137.1"/>
    <property type="molecule type" value="Genomic_DNA"/>
</dbReference>
<sequence>MIELELIAAKEILAEVFDITIAEAEDMIKQRSQERTLWPEKFGDNNISLQ</sequence>
<reference evidence="1" key="1">
    <citation type="journal article" date="2015" name="Proc. Natl. Acad. Sci. U.S.A.">
        <title>Networks of energetic and metabolic interactions define dynamics in microbial communities.</title>
        <authorList>
            <person name="Embree M."/>
            <person name="Liu J.K."/>
            <person name="Al-Bassam M.M."/>
            <person name="Zengler K."/>
        </authorList>
    </citation>
    <scope>NUCLEOTIDE SEQUENCE</scope>
</reference>
<dbReference type="AlphaFoldDB" id="A0A0W8F5I2"/>
<accession>A0A0W8F5I2</accession>